<proteinExistence type="predicted"/>
<evidence type="ECO:0000313" key="2">
    <source>
        <dbReference type="Proteomes" id="UP001139150"/>
    </source>
</evidence>
<protein>
    <submittedName>
        <fullName evidence="1">Uncharacterized protein</fullName>
    </submittedName>
</protein>
<sequence>MSRGRTKQFAHLEDEWIRLYEEEGCTFSAIAKKYNVQPETVSKYIKNKVQKRSRTRFTQDQIAAWTQDYQKGKTFAAIARKYKVSETAVKTNVYKEIQPIIDELKWTWVSLYKKGKCLNTIGSSYHFHPKIVLNTIKNEVGLVITSNQHIYEPFIDEWKKLYREGLSFQYIAEKYDVSADTVYRNIKDYVDVRSKKTNTEHVKVMAAIWKQLYFENGKTLQEISQSYEVSASTISRQLHAK</sequence>
<name>A0A9X1ZWA6_9BACI</name>
<keyword evidence="2" id="KW-1185">Reference proteome</keyword>
<dbReference type="InterPro" id="IPR009057">
    <property type="entry name" value="Homeodomain-like_sf"/>
</dbReference>
<reference evidence="1" key="1">
    <citation type="submission" date="2022-02" db="EMBL/GenBank/DDBJ databases">
        <title>Halalkalibacter sp. nov. isolated from Lonar Lake, India.</title>
        <authorList>
            <person name="Joshi A."/>
            <person name="Thite S."/>
            <person name="Lodha T."/>
        </authorList>
    </citation>
    <scope>NUCLEOTIDE SEQUENCE</scope>
    <source>
        <strain evidence="1">MEB205</strain>
    </source>
</reference>
<dbReference type="AlphaFoldDB" id="A0A9X1ZWA6"/>
<gene>
    <name evidence="1" type="ORF">MF646_06240</name>
</gene>
<dbReference type="Gene3D" id="1.10.10.60">
    <property type="entry name" value="Homeodomain-like"/>
    <property type="match status" value="2"/>
</dbReference>
<dbReference type="RefSeq" id="WP_250095634.1">
    <property type="nucleotide sequence ID" value="NZ_JAKRYL010000005.1"/>
</dbReference>
<dbReference type="SUPFAM" id="SSF46689">
    <property type="entry name" value="Homeodomain-like"/>
    <property type="match status" value="1"/>
</dbReference>
<dbReference type="Proteomes" id="UP001139150">
    <property type="component" value="Unassembled WGS sequence"/>
</dbReference>
<comment type="caution">
    <text evidence="1">The sequence shown here is derived from an EMBL/GenBank/DDBJ whole genome shotgun (WGS) entry which is preliminary data.</text>
</comment>
<evidence type="ECO:0000313" key="1">
    <source>
        <dbReference type="EMBL" id="MCL7746719.1"/>
    </source>
</evidence>
<dbReference type="EMBL" id="JAKRYL010000005">
    <property type="protein sequence ID" value="MCL7746719.1"/>
    <property type="molecule type" value="Genomic_DNA"/>
</dbReference>
<organism evidence="1 2">
    <name type="scientific">Halalkalibacter alkaliphilus</name>
    <dbReference type="NCBI Taxonomy" id="2917993"/>
    <lineage>
        <taxon>Bacteria</taxon>
        <taxon>Bacillati</taxon>
        <taxon>Bacillota</taxon>
        <taxon>Bacilli</taxon>
        <taxon>Bacillales</taxon>
        <taxon>Bacillaceae</taxon>
        <taxon>Halalkalibacter</taxon>
    </lineage>
</organism>
<accession>A0A9X1ZWA6</accession>